<dbReference type="PANTHER" id="PTHR13994:SF13">
    <property type="entry name" value="FI03680P"/>
    <property type="match status" value="1"/>
</dbReference>
<dbReference type="InterPro" id="IPR003293">
    <property type="entry name" value="Nudix_hydrolase6-like"/>
</dbReference>
<evidence type="ECO:0000256" key="6">
    <source>
        <dbReference type="ARBA" id="ARBA00022801"/>
    </source>
</evidence>
<dbReference type="FunFam" id="3.90.79.10:FF:000027">
    <property type="entry name" value="nucleoside diphosphate-linked moiety X motif 6"/>
    <property type="match status" value="1"/>
</dbReference>
<dbReference type="PROSITE" id="PS00893">
    <property type="entry name" value="NUDIX_BOX"/>
    <property type="match status" value="1"/>
</dbReference>
<evidence type="ECO:0000256" key="1">
    <source>
        <dbReference type="ARBA" id="ARBA00004123"/>
    </source>
</evidence>
<evidence type="ECO:0000313" key="13">
    <source>
        <dbReference type="EMBL" id="KAF0852709.1"/>
    </source>
</evidence>
<dbReference type="GO" id="GO:0035529">
    <property type="term" value="F:NADH pyrophosphatase activity"/>
    <property type="evidence" value="ECO:0007669"/>
    <property type="project" value="TreeGrafter"/>
</dbReference>
<feature type="domain" description="Nudix hydrolase" evidence="12">
    <location>
        <begin position="119"/>
        <end position="251"/>
    </location>
</feature>
<dbReference type="GO" id="GO:0005739">
    <property type="term" value="C:mitochondrion"/>
    <property type="evidence" value="ECO:0007669"/>
    <property type="project" value="UniProtKB-SubCell"/>
</dbReference>
<dbReference type="Gene3D" id="3.40.630.30">
    <property type="match status" value="1"/>
</dbReference>
<dbReference type="Gene3D" id="3.90.79.10">
    <property type="entry name" value="Nucleoside Triphosphate Pyrophosphohydrolase"/>
    <property type="match status" value="1"/>
</dbReference>
<evidence type="ECO:0000256" key="3">
    <source>
        <dbReference type="ARBA" id="ARBA00004496"/>
    </source>
</evidence>
<dbReference type="CDD" id="cd04670">
    <property type="entry name" value="NUDIX_ASFGF2_Nudt6"/>
    <property type="match status" value="1"/>
</dbReference>
<dbReference type="AlphaFoldDB" id="A0A8K0AJE1"/>
<organism evidence="13 14">
    <name type="scientific">Andalucia godoyi</name>
    <name type="common">Flagellate</name>
    <dbReference type="NCBI Taxonomy" id="505711"/>
    <lineage>
        <taxon>Eukaryota</taxon>
        <taxon>Discoba</taxon>
        <taxon>Jakobida</taxon>
        <taxon>Andalucina</taxon>
        <taxon>Andaluciidae</taxon>
        <taxon>Andalucia</taxon>
    </lineage>
</organism>
<proteinExistence type="inferred from homology"/>
<protein>
    <recommendedName>
        <fullName evidence="10">Nucleoside diphosphate-linked moiety X motif 6</fullName>
    </recommendedName>
</protein>
<dbReference type="GO" id="GO:0047631">
    <property type="term" value="F:ADP-ribose diphosphatase activity"/>
    <property type="evidence" value="ECO:0007669"/>
    <property type="project" value="TreeGrafter"/>
</dbReference>
<keyword evidence="8" id="KW-0539">Nucleus</keyword>
<evidence type="ECO:0000256" key="9">
    <source>
        <dbReference type="ARBA" id="ARBA00057091"/>
    </source>
</evidence>
<dbReference type="InterPro" id="IPR000086">
    <property type="entry name" value="NUDIX_hydrolase_dom"/>
</dbReference>
<dbReference type="PRINTS" id="PR00502">
    <property type="entry name" value="NUDIXFAMILY"/>
</dbReference>
<dbReference type="InterPro" id="IPR020476">
    <property type="entry name" value="Nudix_hydrolase"/>
</dbReference>
<comment type="caution">
    <text evidence="13">The sequence shown here is derived from an EMBL/GenBank/DDBJ whole genome shotgun (WGS) entry which is preliminary data.</text>
</comment>
<dbReference type="Proteomes" id="UP000799049">
    <property type="component" value="Unassembled WGS sequence"/>
</dbReference>
<dbReference type="InterPro" id="IPR040618">
    <property type="entry name" value="Pre-Nudix"/>
</dbReference>
<evidence type="ECO:0000256" key="4">
    <source>
        <dbReference type="ARBA" id="ARBA00005582"/>
    </source>
</evidence>
<dbReference type="PROSITE" id="PS51462">
    <property type="entry name" value="NUDIX"/>
    <property type="match status" value="1"/>
</dbReference>
<dbReference type="OrthoDB" id="447842at2759"/>
<dbReference type="GO" id="GO:0005634">
    <property type="term" value="C:nucleus"/>
    <property type="evidence" value="ECO:0007669"/>
    <property type="project" value="UniProtKB-SubCell"/>
</dbReference>
<comment type="similarity">
    <text evidence="4 11">Belongs to the Nudix hydrolase family.</text>
</comment>
<keyword evidence="14" id="KW-1185">Reference proteome</keyword>
<dbReference type="Pfam" id="PF00293">
    <property type="entry name" value="NUDIX"/>
    <property type="match status" value="1"/>
</dbReference>
<evidence type="ECO:0000313" key="14">
    <source>
        <dbReference type="Proteomes" id="UP000799049"/>
    </source>
</evidence>
<gene>
    <name evidence="13" type="ORF">ANDGO_08595</name>
</gene>
<comment type="subcellular location">
    <subcellularLocation>
        <location evidence="3">Cytoplasm</location>
    </subcellularLocation>
    <subcellularLocation>
        <location evidence="2">Mitochondrion</location>
    </subcellularLocation>
    <subcellularLocation>
        <location evidence="1">Nucleus</location>
    </subcellularLocation>
</comment>
<dbReference type="InterPro" id="IPR020084">
    <property type="entry name" value="NUDIX_hydrolase_CS"/>
</dbReference>
<comment type="function">
    <text evidence="9">May contribute to the regulation of cell proliferation.</text>
</comment>
<keyword evidence="7" id="KW-0496">Mitochondrion</keyword>
<evidence type="ECO:0000256" key="10">
    <source>
        <dbReference type="ARBA" id="ARBA00068898"/>
    </source>
</evidence>
<dbReference type="EMBL" id="VRVR01000020">
    <property type="protein sequence ID" value="KAF0852709.1"/>
    <property type="molecule type" value="Genomic_DNA"/>
</dbReference>
<evidence type="ECO:0000256" key="7">
    <source>
        <dbReference type="ARBA" id="ARBA00023128"/>
    </source>
</evidence>
<evidence type="ECO:0000256" key="11">
    <source>
        <dbReference type="RuleBase" id="RU003476"/>
    </source>
</evidence>
<dbReference type="SUPFAM" id="SSF55811">
    <property type="entry name" value="Nudix"/>
    <property type="match status" value="1"/>
</dbReference>
<reference evidence="13" key="1">
    <citation type="submission" date="2019-09" db="EMBL/GenBank/DDBJ databases">
        <title>The Mitochondrial Proteome of the Jakobid, Andalucia godoyi, a Protist With the Most Gene-Rich and Bacteria-Like Mitochondrial Genome.</title>
        <authorList>
            <person name="Gray M.W."/>
            <person name="Burger G."/>
            <person name="Derelle R."/>
            <person name="Klimes V."/>
            <person name="Leger M."/>
            <person name="Sarrasin M."/>
            <person name="Vlcek C."/>
            <person name="Roger A.J."/>
            <person name="Elias M."/>
            <person name="Lang B.F."/>
        </authorList>
    </citation>
    <scope>NUCLEOTIDE SEQUENCE</scope>
    <source>
        <strain evidence="13">And28</strain>
    </source>
</reference>
<dbReference type="GO" id="GO:0051287">
    <property type="term" value="F:NAD binding"/>
    <property type="evidence" value="ECO:0007669"/>
    <property type="project" value="TreeGrafter"/>
</dbReference>
<evidence type="ECO:0000256" key="8">
    <source>
        <dbReference type="ARBA" id="ARBA00023242"/>
    </source>
</evidence>
<sequence>MFCSGLVRCVSNSPIRHSRIRGMSILAHNIDRYGGIVIDDSKLPSTAEQFELDLKASLADWVANKRRGLWLKIPTAKSRLIPVAIENGFTFHHAHSEHAMLTKWIPEGVEENKLPHFATTHLGVGGIVINEMKEVLLIQERYFLQHKAMWKIPGGSIDLGEDISTAAIREVFEETGIRTEFVELLAFRHLHGYNFGRGDIYFVCSLRPIGSQVPNPDPAEISACRWMPATEYAQLTDLVPLQREIAKIAVDLTEGNYKGFAEAKVRVWNSQKTSSVFLSADHKLSSSM</sequence>
<evidence type="ECO:0000259" key="12">
    <source>
        <dbReference type="PROSITE" id="PS51462"/>
    </source>
</evidence>
<dbReference type="Pfam" id="PF18290">
    <property type="entry name" value="Nudix_hydro"/>
    <property type="match status" value="1"/>
</dbReference>
<evidence type="ECO:0000256" key="2">
    <source>
        <dbReference type="ARBA" id="ARBA00004173"/>
    </source>
</evidence>
<dbReference type="PANTHER" id="PTHR13994">
    <property type="entry name" value="NUDIX HYDROLASE RELATED"/>
    <property type="match status" value="1"/>
</dbReference>
<accession>A0A8K0AJE1</accession>
<evidence type="ECO:0000256" key="5">
    <source>
        <dbReference type="ARBA" id="ARBA00022490"/>
    </source>
</evidence>
<name>A0A8K0AJE1_ANDGO</name>
<keyword evidence="6 11" id="KW-0378">Hydrolase</keyword>
<dbReference type="InterPro" id="IPR015797">
    <property type="entry name" value="NUDIX_hydrolase-like_dom_sf"/>
</dbReference>
<keyword evidence="5" id="KW-0963">Cytoplasm</keyword>